<dbReference type="InterPro" id="IPR039422">
    <property type="entry name" value="MarR/SlyA-like"/>
</dbReference>
<dbReference type="EMBL" id="VSRL01000030">
    <property type="protein sequence ID" value="NKE57357.1"/>
    <property type="molecule type" value="Genomic_DNA"/>
</dbReference>
<dbReference type="InterPro" id="IPR000835">
    <property type="entry name" value="HTH_MarR-typ"/>
</dbReference>
<reference evidence="2 3" key="1">
    <citation type="submission" date="2019-08" db="EMBL/GenBank/DDBJ databases">
        <title>Lentzea from Indian Himalayas.</title>
        <authorList>
            <person name="Mandal S."/>
            <person name="Mallick Gupta A."/>
            <person name="Maiti P.K."/>
            <person name="Sarkar J."/>
            <person name="Mandal S."/>
        </authorList>
    </citation>
    <scope>NUCLEOTIDE SEQUENCE [LARGE SCALE GENOMIC DNA]</scope>
    <source>
        <strain evidence="2 3">PSKA42</strain>
    </source>
</reference>
<proteinExistence type="predicted"/>
<evidence type="ECO:0000313" key="2">
    <source>
        <dbReference type="EMBL" id="NKE57357.1"/>
    </source>
</evidence>
<protein>
    <submittedName>
        <fullName evidence="2">MarR family transcriptional regulator</fullName>
    </submittedName>
</protein>
<dbReference type="RefSeq" id="WP_167972968.1">
    <property type="nucleotide sequence ID" value="NZ_VSRL01000030.1"/>
</dbReference>
<comment type="caution">
    <text evidence="2">The sequence shown here is derived from an EMBL/GenBank/DDBJ whole genome shotgun (WGS) entry which is preliminary data.</text>
</comment>
<sequence>MDSARTTSDLVVQLLLLSRDIELMAAQRLEGAGASLRAVTVLMCADESEKTQGEIADLACLDKSTMVHTVDALEKDGLATRTPSRTDRRARVVEVTDEGRELVASTESVLGELYDEVLARLPEADREPFLRSLSALVAGRSTEPVVTADRAPRRRSAR</sequence>
<dbReference type="SMART" id="SM00347">
    <property type="entry name" value="HTH_MARR"/>
    <property type="match status" value="1"/>
</dbReference>
<feature type="domain" description="HTH marR-type" evidence="1">
    <location>
        <begin position="7"/>
        <end position="138"/>
    </location>
</feature>
<keyword evidence="3" id="KW-1185">Reference proteome</keyword>
<accession>A0ABX1FEV1</accession>
<dbReference type="Pfam" id="PF01047">
    <property type="entry name" value="MarR"/>
    <property type="match status" value="1"/>
</dbReference>
<evidence type="ECO:0000259" key="1">
    <source>
        <dbReference type="PROSITE" id="PS50995"/>
    </source>
</evidence>
<dbReference type="PROSITE" id="PS50995">
    <property type="entry name" value="HTH_MARR_2"/>
    <property type="match status" value="1"/>
</dbReference>
<dbReference type="InterPro" id="IPR036388">
    <property type="entry name" value="WH-like_DNA-bd_sf"/>
</dbReference>
<dbReference type="PANTHER" id="PTHR33164:SF43">
    <property type="entry name" value="HTH-TYPE TRANSCRIPTIONAL REPRESSOR YETL"/>
    <property type="match status" value="1"/>
</dbReference>
<gene>
    <name evidence="2" type="ORF">FXN61_11120</name>
</gene>
<dbReference type="PRINTS" id="PR00598">
    <property type="entry name" value="HTHMARR"/>
</dbReference>
<dbReference type="InterPro" id="IPR036390">
    <property type="entry name" value="WH_DNA-bd_sf"/>
</dbReference>
<dbReference type="Gene3D" id="1.10.10.10">
    <property type="entry name" value="Winged helix-like DNA-binding domain superfamily/Winged helix DNA-binding domain"/>
    <property type="match status" value="1"/>
</dbReference>
<dbReference type="Proteomes" id="UP001515943">
    <property type="component" value="Unassembled WGS sequence"/>
</dbReference>
<organism evidence="2 3">
    <name type="scientific">Lentzea indica</name>
    <dbReference type="NCBI Taxonomy" id="2604800"/>
    <lineage>
        <taxon>Bacteria</taxon>
        <taxon>Bacillati</taxon>
        <taxon>Actinomycetota</taxon>
        <taxon>Actinomycetes</taxon>
        <taxon>Pseudonocardiales</taxon>
        <taxon>Pseudonocardiaceae</taxon>
        <taxon>Lentzea</taxon>
    </lineage>
</organism>
<evidence type="ECO:0000313" key="3">
    <source>
        <dbReference type="Proteomes" id="UP001515943"/>
    </source>
</evidence>
<name>A0ABX1FEV1_9PSEU</name>
<dbReference type="SUPFAM" id="SSF46785">
    <property type="entry name" value="Winged helix' DNA-binding domain"/>
    <property type="match status" value="1"/>
</dbReference>
<dbReference type="PANTHER" id="PTHR33164">
    <property type="entry name" value="TRANSCRIPTIONAL REGULATOR, MARR FAMILY"/>
    <property type="match status" value="1"/>
</dbReference>